<reference evidence="2 3" key="1">
    <citation type="journal article" date="2015" name="Stand. Genomic Sci.">
        <title>Genomic Encyclopedia of Bacterial and Archaeal Type Strains, Phase III: the genomes of soil and plant-associated and newly described type strains.</title>
        <authorList>
            <person name="Whitman W.B."/>
            <person name="Woyke T."/>
            <person name="Klenk H.P."/>
            <person name="Zhou Y."/>
            <person name="Lilburn T.G."/>
            <person name="Beck B.J."/>
            <person name="De Vos P."/>
            <person name="Vandamme P."/>
            <person name="Eisen J.A."/>
            <person name="Garrity G."/>
            <person name="Hugenholtz P."/>
            <person name="Kyrpides N.C."/>
        </authorList>
    </citation>
    <scope>NUCLEOTIDE SEQUENCE [LARGE SCALE GENOMIC DNA]</scope>
    <source>
        <strain evidence="2 3">VKM Ac-2538</strain>
    </source>
</reference>
<dbReference type="RefSeq" id="WP_132192319.1">
    <property type="nucleotide sequence ID" value="NZ_SLWM01000014.1"/>
</dbReference>
<dbReference type="Gene3D" id="3.40.630.30">
    <property type="match status" value="1"/>
</dbReference>
<comment type="caution">
    <text evidence="2">The sequence shown here is derived from an EMBL/GenBank/DDBJ whole genome shotgun (WGS) entry which is preliminary data.</text>
</comment>
<keyword evidence="3" id="KW-1185">Reference proteome</keyword>
<dbReference type="EMBL" id="SLWM01000014">
    <property type="protein sequence ID" value="TCO17478.1"/>
    <property type="molecule type" value="Genomic_DNA"/>
</dbReference>
<dbReference type="PANTHER" id="PTHR43792:SF1">
    <property type="entry name" value="N-ACETYLTRANSFERASE DOMAIN-CONTAINING PROTEIN"/>
    <property type="match status" value="1"/>
</dbReference>
<dbReference type="Proteomes" id="UP000295818">
    <property type="component" value="Unassembled WGS sequence"/>
</dbReference>
<dbReference type="Pfam" id="PF13302">
    <property type="entry name" value="Acetyltransf_3"/>
    <property type="match status" value="1"/>
</dbReference>
<dbReference type="SUPFAM" id="SSF55729">
    <property type="entry name" value="Acyl-CoA N-acyltransferases (Nat)"/>
    <property type="match status" value="1"/>
</dbReference>
<dbReference type="PROSITE" id="PS51186">
    <property type="entry name" value="GNAT"/>
    <property type="match status" value="1"/>
</dbReference>
<evidence type="ECO:0000313" key="3">
    <source>
        <dbReference type="Proteomes" id="UP000295818"/>
    </source>
</evidence>
<accession>A0ABY2BE82</accession>
<evidence type="ECO:0000313" key="2">
    <source>
        <dbReference type="EMBL" id="TCO17478.1"/>
    </source>
</evidence>
<proteinExistence type="predicted"/>
<dbReference type="InterPro" id="IPR000182">
    <property type="entry name" value="GNAT_dom"/>
</dbReference>
<sequence length="181" mass="20160">MHTTDRLVLRPFRDEDLPEWAAMNADPEVMEFLGGEPLTREKSDWIAGAVNAQHEAEGIGFLAIERRSDGAFLGAGGLQREPWYPDEMELGWRLAREYWGHGYATEAAKSWLAYAFTELDLPRVISITDAPNLRSIAVMKRIGMTFDHAAELVEDGVPFDAVIYSITTAAWSNLLTETAGS</sequence>
<protein>
    <submittedName>
        <fullName evidence="2">RimJ/RimL family protein N-acetyltransferase</fullName>
    </submittedName>
</protein>
<evidence type="ECO:0000259" key="1">
    <source>
        <dbReference type="PROSITE" id="PS51186"/>
    </source>
</evidence>
<gene>
    <name evidence="2" type="ORF">EV644_114126</name>
</gene>
<organism evidence="2 3">
    <name type="scientific">Kribbella orskensis</name>
    <dbReference type="NCBI Taxonomy" id="2512216"/>
    <lineage>
        <taxon>Bacteria</taxon>
        <taxon>Bacillati</taxon>
        <taxon>Actinomycetota</taxon>
        <taxon>Actinomycetes</taxon>
        <taxon>Propionibacteriales</taxon>
        <taxon>Kribbellaceae</taxon>
        <taxon>Kribbella</taxon>
    </lineage>
</organism>
<dbReference type="InterPro" id="IPR016181">
    <property type="entry name" value="Acyl_CoA_acyltransferase"/>
</dbReference>
<dbReference type="InterPro" id="IPR051531">
    <property type="entry name" value="N-acetyltransferase"/>
</dbReference>
<name>A0ABY2BE82_9ACTN</name>
<dbReference type="PANTHER" id="PTHR43792">
    <property type="entry name" value="GNAT FAMILY, PUTATIVE (AFU_ORTHOLOGUE AFUA_3G00765)-RELATED-RELATED"/>
    <property type="match status" value="1"/>
</dbReference>
<feature type="domain" description="N-acetyltransferase" evidence="1">
    <location>
        <begin position="7"/>
        <end position="169"/>
    </location>
</feature>